<evidence type="ECO:0000313" key="10">
    <source>
        <dbReference type="Proteomes" id="UP000439965"/>
    </source>
</evidence>
<keyword evidence="7 8" id="KW-0472">Membrane</keyword>
<evidence type="ECO:0000256" key="2">
    <source>
        <dbReference type="ARBA" id="ARBA00010145"/>
    </source>
</evidence>
<dbReference type="GO" id="GO:0005886">
    <property type="term" value="C:plasma membrane"/>
    <property type="evidence" value="ECO:0007669"/>
    <property type="project" value="UniProtKB-SubCell"/>
</dbReference>
<feature type="transmembrane region" description="Helical" evidence="8">
    <location>
        <begin position="221"/>
        <end position="239"/>
    </location>
</feature>
<evidence type="ECO:0008006" key="11">
    <source>
        <dbReference type="Google" id="ProtNLM"/>
    </source>
</evidence>
<keyword evidence="3" id="KW-0813">Transport</keyword>
<proteinExistence type="inferred from homology"/>
<feature type="transmembrane region" description="Helical" evidence="8">
    <location>
        <begin position="189"/>
        <end position="209"/>
    </location>
</feature>
<comment type="subcellular location">
    <subcellularLocation>
        <location evidence="1">Cell membrane</location>
        <topology evidence="1">Multi-pass membrane protein</topology>
    </subcellularLocation>
</comment>
<keyword evidence="6 8" id="KW-1133">Transmembrane helix</keyword>
<dbReference type="InterPro" id="IPR038770">
    <property type="entry name" value="Na+/solute_symporter_sf"/>
</dbReference>
<dbReference type="Gene3D" id="1.20.1530.20">
    <property type="match status" value="1"/>
</dbReference>
<dbReference type="RefSeq" id="WP_003127872.1">
    <property type="nucleotide sequence ID" value="NZ_CAAKOE010000082.1"/>
</dbReference>
<dbReference type="Proteomes" id="UP000439965">
    <property type="component" value="Unassembled WGS sequence"/>
</dbReference>
<keyword evidence="4" id="KW-1003">Cell membrane</keyword>
<dbReference type="AlphaFoldDB" id="A0A6I4XV34"/>
<feature type="transmembrane region" description="Helical" evidence="8">
    <location>
        <begin position="251"/>
        <end position="271"/>
    </location>
</feature>
<feature type="transmembrane region" description="Helical" evidence="8">
    <location>
        <begin position="158"/>
        <end position="177"/>
    </location>
</feature>
<feature type="transmembrane region" description="Helical" evidence="8">
    <location>
        <begin position="99"/>
        <end position="120"/>
    </location>
</feature>
<accession>A0A6I4XV34</accession>
<feature type="transmembrane region" description="Helical" evidence="8">
    <location>
        <begin position="126"/>
        <end position="146"/>
    </location>
</feature>
<gene>
    <name evidence="9" type="ORF">GTI89_15850</name>
</gene>
<evidence type="ECO:0000256" key="6">
    <source>
        <dbReference type="ARBA" id="ARBA00022989"/>
    </source>
</evidence>
<dbReference type="EMBL" id="WVTI01000029">
    <property type="protein sequence ID" value="MXS27530.1"/>
    <property type="molecule type" value="Genomic_DNA"/>
</dbReference>
<dbReference type="PANTHER" id="PTHR36838:SF1">
    <property type="entry name" value="SLR1864 PROTEIN"/>
    <property type="match status" value="1"/>
</dbReference>
<organism evidence="9 10">
    <name type="scientific">Enterococcus gallinarum</name>
    <dbReference type="NCBI Taxonomy" id="1353"/>
    <lineage>
        <taxon>Bacteria</taxon>
        <taxon>Bacillati</taxon>
        <taxon>Bacillota</taxon>
        <taxon>Bacilli</taxon>
        <taxon>Lactobacillales</taxon>
        <taxon>Enterococcaceae</taxon>
        <taxon>Enterococcus</taxon>
    </lineage>
</organism>
<dbReference type="PANTHER" id="PTHR36838">
    <property type="entry name" value="AUXIN EFFLUX CARRIER FAMILY PROTEIN"/>
    <property type="match status" value="1"/>
</dbReference>
<name>A0A6I4XV34_ENTGA</name>
<dbReference type="InterPro" id="IPR004776">
    <property type="entry name" value="Mem_transp_PIN-like"/>
</dbReference>
<feature type="transmembrane region" description="Helical" evidence="8">
    <location>
        <begin position="283"/>
        <end position="302"/>
    </location>
</feature>
<feature type="transmembrane region" description="Helical" evidence="8">
    <location>
        <begin position="6"/>
        <end position="24"/>
    </location>
</feature>
<sequence>MNISILITQMIILFLLIGCGYICSKCNLITQEHIPFLSKVVLNLGIPAAILSSVSNGTSLNPKELVINIAGFFLFNVLCALFSKLVVKVLGITNDKKLYEFMYMFSNIAFMGLPVVQAVLGDRAMIYATLFLLPSNLVLFSYGENLMRDTREFSLKKFFNPAIIASILAIIVCVINYRPPYIITKTLVYLGNITTPLAMVIIGVSLGNVSIWKMFKNKEMLVFLIVKMIVLPLIYWKILNSLNINEIITSMLVLLMAMPIPSNAVVYASIYKKNIGLATQASVLTSIVSVFSIPIVFLIISIL</sequence>
<evidence type="ECO:0000256" key="3">
    <source>
        <dbReference type="ARBA" id="ARBA00022448"/>
    </source>
</evidence>
<evidence type="ECO:0000256" key="8">
    <source>
        <dbReference type="SAM" id="Phobius"/>
    </source>
</evidence>
<evidence type="ECO:0000256" key="1">
    <source>
        <dbReference type="ARBA" id="ARBA00004651"/>
    </source>
</evidence>
<keyword evidence="5 8" id="KW-0812">Transmembrane</keyword>
<comment type="caution">
    <text evidence="9">The sequence shown here is derived from an EMBL/GenBank/DDBJ whole genome shotgun (WGS) entry which is preliminary data.</text>
</comment>
<comment type="similarity">
    <text evidence="2">Belongs to the auxin efflux carrier (TC 2.A.69) family.</text>
</comment>
<evidence type="ECO:0000313" key="9">
    <source>
        <dbReference type="EMBL" id="MXS27530.1"/>
    </source>
</evidence>
<feature type="transmembrane region" description="Helical" evidence="8">
    <location>
        <begin position="36"/>
        <end position="54"/>
    </location>
</feature>
<evidence type="ECO:0000256" key="7">
    <source>
        <dbReference type="ARBA" id="ARBA00023136"/>
    </source>
</evidence>
<dbReference type="Pfam" id="PF03547">
    <property type="entry name" value="Mem_trans"/>
    <property type="match status" value="2"/>
</dbReference>
<evidence type="ECO:0000256" key="5">
    <source>
        <dbReference type="ARBA" id="ARBA00022692"/>
    </source>
</evidence>
<dbReference type="GO" id="GO:0055085">
    <property type="term" value="P:transmembrane transport"/>
    <property type="evidence" value="ECO:0007669"/>
    <property type="project" value="InterPro"/>
</dbReference>
<reference evidence="9 10" key="1">
    <citation type="submission" date="2019-04" db="EMBL/GenBank/DDBJ databases">
        <title>Step-wise assembly of the neonatal virome modulated by breast feeding.</title>
        <authorList>
            <person name="Liang G."/>
            <person name="Bushman F."/>
        </authorList>
    </citation>
    <scope>NUCLEOTIDE SEQUENCE [LARGE SCALE GENOMIC DNA]</scope>
    <source>
        <strain evidence="9 10">E3404</strain>
    </source>
</reference>
<protein>
    <recommendedName>
        <fullName evidence="11">AEC family transporter</fullName>
    </recommendedName>
</protein>
<feature type="transmembrane region" description="Helical" evidence="8">
    <location>
        <begin position="66"/>
        <end position="87"/>
    </location>
</feature>
<evidence type="ECO:0000256" key="4">
    <source>
        <dbReference type="ARBA" id="ARBA00022475"/>
    </source>
</evidence>